<protein>
    <recommendedName>
        <fullName evidence="6">Oxidase ustYa</fullName>
    </recommendedName>
</protein>
<organism evidence="4 5">
    <name type="scientific">Colletotrichum chlorophyti</name>
    <dbReference type="NCBI Taxonomy" id="708187"/>
    <lineage>
        <taxon>Eukaryota</taxon>
        <taxon>Fungi</taxon>
        <taxon>Dikarya</taxon>
        <taxon>Ascomycota</taxon>
        <taxon>Pezizomycotina</taxon>
        <taxon>Sordariomycetes</taxon>
        <taxon>Hypocreomycetidae</taxon>
        <taxon>Glomerellales</taxon>
        <taxon>Glomerellaceae</taxon>
        <taxon>Colletotrichum</taxon>
    </lineage>
</organism>
<feature type="transmembrane region" description="Helical" evidence="3">
    <location>
        <begin position="25"/>
        <end position="50"/>
    </location>
</feature>
<evidence type="ECO:0000313" key="5">
    <source>
        <dbReference type="Proteomes" id="UP000186583"/>
    </source>
</evidence>
<dbReference type="PANTHER" id="PTHR33365:SF4">
    <property type="entry name" value="CYCLOCHLOROTINE BIOSYNTHESIS PROTEIN O"/>
    <property type="match status" value="1"/>
</dbReference>
<dbReference type="STRING" id="708187.A0A1Q8S656"/>
<dbReference type="Pfam" id="PF11807">
    <property type="entry name" value="UstYa"/>
    <property type="match status" value="1"/>
</dbReference>
<sequence>MDEFQELDHLFEPFVSHREHDRRRLCGLLSCETLAALGSVAVLATILYLLRSWTLTDGRLFERKCEPLAVGPECGLPGPEPGPGPGSGEMDVFIHSNGQKATYLAYDGVRKDLPPEAGQFGLQLYGIQAFHHTHCVYVLLESVGWARHNRPSQWNGDHIAHCLNTLTQAATCLADSRPFAYVVPGGHCIDGQQSWCSDFGALVEWVNDPVRDHNFHYELDSNDTDHFMPIYRNGSIAGRSVDKAVW</sequence>
<keyword evidence="3" id="KW-0472">Membrane</keyword>
<evidence type="ECO:0000313" key="4">
    <source>
        <dbReference type="EMBL" id="OLN96910.1"/>
    </source>
</evidence>
<comment type="pathway">
    <text evidence="1">Mycotoxin biosynthesis.</text>
</comment>
<comment type="caution">
    <text evidence="4">The sequence shown here is derived from an EMBL/GenBank/DDBJ whole genome shotgun (WGS) entry which is preliminary data.</text>
</comment>
<dbReference type="EMBL" id="MPGH01000013">
    <property type="protein sequence ID" value="OLN96910.1"/>
    <property type="molecule type" value="Genomic_DNA"/>
</dbReference>
<dbReference type="PANTHER" id="PTHR33365">
    <property type="entry name" value="YALI0B05434P"/>
    <property type="match status" value="1"/>
</dbReference>
<dbReference type="Proteomes" id="UP000186583">
    <property type="component" value="Unassembled WGS sequence"/>
</dbReference>
<reference evidence="4 5" key="1">
    <citation type="submission" date="2016-11" db="EMBL/GenBank/DDBJ databases">
        <title>Draft Genome Assembly of Colletotrichum chlorophyti a pathogen of herbaceous plants.</title>
        <authorList>
            <person name="Gan P."/>
            <person name="Narusaka M."/>
            <person name="Tsushima A."/>
            <person name="Narusaka Y."/>
            <person name="Takano Y."/>
            <person name="Shirasu K."/>
        </authorList>
    </citation>
    <scope>NUCLEOTIDE SEQUENCE [LARGE SCALE GENOMIC DNA]</scope>
    <source>
        <strain evidence="4 5">NTL11</strain>
    </source>
</reference>
<keyword evidence="3" id="KW-1133">Transmembrane helix</keyword>
<dbReference type="GO" id="GO:0043386">
    <property type="term" value="P:mycotoxin biosynthetic process"/>
    <property type="evidence" value="ECO:0007669"/>
    <property type="project" value="InterPro"/>
</dbReference>
<keyword evidence="5" id="KW-1185">Reference proteome</keyword>
<proteinExistence type="inferred from homology"/>
<evidence type="ECO:0008006" key="6">
    <source>
        <dbReference type="Google" id="ProtNLM"/>
    </source>
</evidence>
<dbReference type="AlphaFoldDB" id="A0A1Q8S656"/>
<name>A0A1Q8S656_9PEZI</name>
<accession>A0A1Q8S656</accession>
<evidence type="ECO:0000256" key="1">
    <source>
        <dbReference type="ARBA" id="ARBA00004685"/>
    </source>
</evidence>
<dbReference type="InterPro" id="IPR021765">
    <property type="entry name" value="UstYa-like"/>
</dbReference>
<comment type="similarity">
    <text evidence="2">Belongs to the ustYa family.</text>
</comment>
<dbReference type="OrthoDB" id="4791786at2759"/>
<evidence type="ECO:0000256" key="3">
    <source>
        <dbReference type="SAM" id="Phobius"/>
    </source>
</evidence>
<keyword evidence="3" id="KW-0812">Transmembrane</keyword>
<gene>
    <name evidence="4" type="ORF">CCHL11_08489</name>
</gene>
<evidence type="ECO:0000256" key="2">
    <source>
        <dbReference type="ARBA" id="ARBA00035112"/>
    </source>
</evidence>